<dbReference type="Proteomes" id="UP000887226">
    <property type="component" value="Unassembled WGS sequence"/>
</dbReference>
<gene>
    <name evidence="1" type="ORF">BJ878DRAFT_542268</name>
</gene>
<evidence type="ECO:0000313" key="2">
    <source>
        <dbReference type="Proteomes" id="UP000887226"/>
    </source>
</evidence>
<dbReference type="PANTHER" id="PTHR38791:SF5">
    <property type="entry name" value="TRANSCRIPTION FACTOR DBAG-RELATED"/>
    <property type="match status" value="1"/>
</dbReference>
<comment type="caution">
    <text evidence="1">The sequence shown here is derived from an EMBL/GenBank/DDBJ whole genome shotgun (WGS) entry which is preliminary data.</text>
</comment>
<evidence type="ECO:0000313" key="1">
    <source>
        <dbReference type="EMBL" id="KAG9244463.1"/>
    </source>
</evidence>
<reference evidence="1" key="1">
    <citation type="journal article" date="2021" name="IMA Fungus">
        <title>Genomic characterization of three marine fungi, including Emericellopsis atlantica sp. nov. with signatures of a generalist lifestyle and marine biomass degradation.</title>
        <authorList>
            <person name="Hagestad O.C."/>
            <person name="Hou L."/>
            <person name="Andersen J.H."/>
            <person name="Hansen E.H."/>
            <person name="Altermark B."/>
            <person name="Li C."/>
            <person name="Kuhnert E."/>
            <person name="Cox R.J."/>
            <person name="Crous P.W."/>
            <person name="Spatafora J.W."/>
            <person name="Lail K."/>
            <person name="Amirebrahimi M."/>
            <person name="Lipzen A."/>
            <person name="Pangilinan J."/>
            <person name="Andreopoulos W."/>
            <person name="Hayes R.D."/>
            <person name="Ng V."/>
            <person name="Grigoriev I.V."/>
            <person name="Jackson S.A."/>
            <person name="Sutton T.D.S."/>
            <person name="Dobson A.D.W."/>
            <person name="Rama T."/>
        </authorList>
    </citation>
    <scope>NUCLEOTIDE SEQUENCE</scope>
    <source>
        <strain evidence="1">TRa3180A</strain>
    </source>
</reference>
<sequence>MAPRNHLAALLPFSKRKLILGYRRNFRLWTTKKFNANRSSVRSYRMAVTQEPEPQADAYQIAADRRNSNVPQALSPLVSGACLFFVNYVVTNGEACYGYFQYLQGINAFETIGLALSEALAAIGLNKLAVYWKAPAMTVTANRKYASAVRLVKAQISNSKESMSDQTLITVMALGLYEANTCSKPCSMGAWTEHIKGAVQILYLRENVFKPPSDNIYFCHSEEYSPIPVNILEWSNTDLKRNSTTEGTCFAALNLLNIKFASLRSTMSAFHDYSHDDAIIASPATLDREH</sequence>
<organism evidence="1 2">
    <name type="scientific">Calycina marina</name>
    <dbReference type="NCBI Taxonomy" id="1763456"/>
    <lineage>
        <taxon>Eukaryota</taxon>
        <taxon>Fungi</taxon>
        <taxon>Dikarya</taxon>
        <taxon>Ascomycota</taxon>
        <taxon>Pezizomycotina</taxon>
        <taxon>Leotiomycetes</taxon>
        <taxon>Helotiales</taxon>
        <taxon>Pezizellaceae</taxon>
        <taxon>Calycina</taxon>
    </lineage>
</organism>
<dbReference type="InterPro" id="IPR053175">
    <property type="entry name" value="DHMBA_Reg_Transcription_Factor"/>
</dbReference>
<dbReference type="EMBL" id="MU253904">
    <property type="protein sequence ID" value="KAG9244463.1"/>
    <property type="molecule type" value="Genomic_DNA"/>
</dbReference>
<name>A0A9P7Z2M9_9HELO</name>
<dbReference type="OrthoDB" id="4220372at2759"/>
<dbReference type="PANTHER" id="PTHR38791">
    <property type="entry name" value="ZN(II)2CYS6 TRANSCRIPTION FACTOR (EUROFUNG)-RELATED-RELATED"/>
    <property type="match status" value="1"/>
</dbReference>
<accession>A0A9P7Z2M9</accession>
<dbReference type="AlphaFoldDB" id="A0A9P7Z2M9"/>
<proteinExistence type="predicted"/>
<protein>
    <submittedName>
        <fullName evidence="1">Uncharacterized protein</fullName>
    </submittedName>
</protein>
<keyword evidence="2" id="KW-1185">Reference proteome</keyword>